<evidence type="ECO:0000313" key="3">
    <source>
        <dbReference type="Proteomes" id="UP000075920"/>
    </source>
</evidence>
<reference evidence="2" key="2">
    <citation type="submission" date="2020-05" db="UniProtKB">
        <authorList>
            <consortium name="EnsemblMetazoa"/>
        </authorList>
    </citation>
    <scope>IDENTIFICATION</scope>
    <source>
        <strain evidence="2">MINIMUS1</strain>
    </source>
</reference>
<dbReference type="AlphaFoldDB" id="A0A182WP06"/>
<organism evidence="2 3">
    <name type="scientific">Anopheles minimus</name>
    <dbReference type="NCBI Taxonomy" id="112268"/>
    <lineage>
        <taxon>Eukaryota</taxon>
        <taxon>Metazoa</taxon>
        <taxon>Ecdysozoa</taxon>
        <taxon>Arthropoda</taxon>
        <taxon>Hexapoda</taxon>
        <taxon>Insecta</taxon>
        <taxon>Pterygota</taxon>
        <taxon>Neoptera</taxon>
        <taxon>Endopterygota</taxon>
        <taxon>Diptera</taxon>
        <taxon>Nematocera</taxon>
        <taxon>Culicoidea</taxon>
        <taxon>Culicidae</taxon>
        <taxon>Anophelinae</taxon>
        <taxon>Anopheles</taxon>
    </lineage>
</organism>
<proteinExistence type="predicted"/>
<dbReference type="Proteomes" id="UP000075920">
    <property type="component" value="Unassembled WGS sequence"/>
</dbReference>
<accession>A0A182WP06</accession>
<keyword evidence="3" id="KW-1185">Reference proteome</keyword>
<feature type="region of interest" description="Disordered" evidence="1">
    <location>
        <begin position="37"/>
        <end position="74"/>
    </location>
</feature>
<dbReference type="VEuPathDB" id="VectorBase:AMIN014423"/>
<evidence type="ECO:0000256" key="1">
    <source>
        <dbReference type="SAM" id="MobiDB-lite"/>
    </source>
</evidence>
<evidence type="ECO:0000313" key="2">
    <source>
        <dbReference type="EnsemblMetazoa" id="AMIN014423-PA"/>
    </source>
</evidence>
<protein>
    <submittedName>
        <fullName evidence="2">Uncharacterized protein</fullName>
    </submittedName>
</protein>
<reference evidence="3" key="1">
    <citation type="submission" date="2013-03" db="EMBL/GenBank/DDBJ databases">
        <title>The Genome Sequence of Anopheles minimus MINIMUS1.</title>
        <authorList>
            <consortium name="The Broad Institute Genomics Platform"/>
            <person name="Neafsey D.E."/>
            <person name="Walton C."/>
            <person name="Walker B."/>
            <person name="Young S.K."/>
            <person name="Zeng Q."/>
            <person name="Gargeya S."/>
            <person name="Fitzgerald M."/>
            <person name="Haas B."/>
            <person name="Abouelleil A."/>
            <person name="Allen A.W."/>
            <person name="Alvarado L."/>
            <person name="Arachchi H.M."/>
            <person name="Berlin A.M."/>
            <person name="Chapman S.B."/>
            <person name="Gainer-Dewar J."/>
            <person name="Goldberg J."/>
            <person name="Griggs A."/>
            <person name="Gujja S."/>
            <person name="Hansen M."/>
            <person name="Howarth C."/>
            <person name="Imamovic A."/>
            <person name="Ireland A."/>
            <person name="Larimer J."/>
            <person name="McCowan C."/>
            <person name="Murphy C."/>
            <person name="Pearson M."/>
            <person name="Poon T.W."/>
            <person name="Priest M."/>
            <person name="Roberts A."/>
            <person name="Saif S."/>
            <person name="Shea T."/>
            <person name="Sisk P."/>
            <person name="Sykes S."/>
            <person name="Wortman J."/>
            <person name="Nusbaum C."/>
            <person name="Birren B."/>
        </authorList>
    </citation>
    <scope>NUCLEOTIDE SEQUENCE [LARGE SCALE GENOMIC DNA]</scope>
    <source>
        <strain evidence="3">MINIMUS1</strain>
    </source>
</reference>
<name>A0A182WP06_9DIPT</name>
<dbReference type="EnsemblMetazoa" id="AMIN014423-RA">
    <property type="protein sequence ID" value="AMIN014423-PA"/>
    <property type="gene ID" value="AMIN014423"/>
</dbReference>
<sequence>MLTRTFAHIRPRVARSTSCAVMFTVQCAASSLRVLPNRRKTLPRKPSHRQQKNKTKKTTVTVRKQMRRTEPDTP</sequence>
<feature type="compositionally biased region" description="Basic residues" evidence="1">
    <location>
        <begin position="37"/>
        <end position="57"/>
    </location>
</feature>